<dbReference type="SUPFAM" id="SSF63433">
    <property type="entry name" value="Fumarylacetoacetate hydrolase, FAH, N-terminal domain"/>
    <property type="match status" value="1"/>
</dbReference>
<evidence type="ECO:0000256" key="6">
    <source>
        <dbReference type="ARBA" id="ARBA00022723"/>
    </source>
</evidence>
<accession>A0AAD9K4V4</accession>
<keyword evidence="9 14" id="KW-0460">Magnesium</keyword>
<keyword evidence="6 14" id="KW-0479">Metal-binding</keyword>
<organism evidence="18 19">
    <name type="scientific">Paralvinella palmiformis</name>
    <dbReference type="NCBI Taxonomy" id="53620"/>
    <lineage>
        <taxon>Eukaryota</taxon>
        <taxon>Metazoa</taxon>
        <taxon>Spiralia</taxon>
        <taxon>Lophotrochozoa</taxon>
        <taxon>Annelida</taxon>
        <taxon>Polychaeta</taxon>
        <taxon>Sedentaria</taxon>
        <taxon>Canalipalpata</taxon>
        <taxon>Terebellida</taxon>
        <taxon>Terebelliformia</taxon>
        <taxon>Alvinellidae</taxon>
        <taxon>Paralvinella</taxon>
    </lineage>
</organism>
<keyword evidence="19" id="KW-1185">Reference proteome</keyword>
<dbReference type="GO" id="GO:0006572">
    <property type="term" value="P:L-tyrosine catabolic process"/>
    <property type="evidence" value="ECO:0007669"/>
    <property type="project" value="UniProtKB-UniRule"/>
</dbReference>
<evidence type="ECO:0000313" key="19">
    <source>
        <dbReference type="Proteomes" id="UP001208570"/>
    </source>
</evidence>
<keyword evidence="10 15" id="KW-0828">Tyrosine catabolism</keyword>
<comment type="caution">
    <text evidence="18">The sequence shown here is derived from an EMBL/GenBank/DDBJ whole genome shotgun (WGS) entry which is preliminary data.</text>
</comment>
<evidence type="ECO:0000256" key="10">
    <source>
        <dbReference type="ARBA" id="ARBA00022878"/>
    </source>
</evidence>
<dbReference type="Pfam" id="PF09298">
    <property type="entry name" value="FAA_hydrolase_N"/>
    <property type="match status" value="1"/>
</dbReference>
<evidence type="ECO:0000256" key="4">
    <source>
        <dbReference type="ARBA" id="ARBA00012094"/>
    </source>
</evidence>
<feature type="binding site" evidence="14">
    <location>
        <position position="201"/>
    </location>
    <ligand>
        <name>Ca(2+)</name>
        <dbReference type="ChEBI" id="CHEBI:29108"/>
    </ligand>
</feature>
<evidence type="ECO:0000256" key="14">
    <source>
        <dbReference type="PIRSR" id="PIRSR605959-3"/>
    </source>
</evidence>
<dbReference type="InterPro" id="IPR015377">
    <property type="entry name" value="Fumarylacetoacetase_N"/>
</dbReference>
<gene>
    <name evidence="18" type="ORF">LSH36_68g07008</name>
</gene>
<evidence type="ECO:0000256" key="15">
    <source>
        <dbReference type="RuleBase" id="RU366008"/>
    </source>
</evidence>
<dbReference type="FunFam" id="2.30.30.230:FF:000001">
    <property type="entry name" value="Fumarylacetoacetase"/>
    <property type="match status" value="1"/>
</dbReference>
<dbReference type="InterPro" id="IPR005959">
    <property type="entry name" value="Fumarylacetoacetase"/>
</dbReference>
<feature type="binding site" evidence="14">
    <location>
        <position position="233"/>
    </location>
    <ligand>
        <name>Mg(2+)</name>
        <dbReference type="ChEBI" id="CHEBI:18420"/>
    </ligand>
</feature>
<evidence type="ECO:0000256" key="3">
    <source>
        <dbReference type="ARBA" id="ARBA00010211"/>
    </source>
</evidence>
<dbReference type="EC" id="3.7.1.2" evidence="4 15"/>
<comment type="catalytic activity">
    <reaction evidence="1 15">
        <text>4-fumarylacetoacetate + H2O = acetoacetate + fumarate + H(+)</text>
        <dbReference type="Rhea" id="RHEA:10244"/>
        <dbReference type="ChEBI" id="CHEBI:13705"/>
        <dbReference type="ChEBI" id="CHEBI:15377"/>
        <dbReference type="ChEBI" id="CHEBI:15378"/>
        <dbReference type="ChEBI" id="CHEBI:18034"/>
        <dbReference type="ChEBI" id="CHEBI:29806"/>
        <dbReference type="EC" id="3.7.1.2"/>
    </reaction>
</comment>
<dbReference type="Gene3D" id="3.90.850.10">
    <property type="entry name" value="Fumarylacetoacetase-like, C-terminal domain"/>
    <property type="match status" value="2"/>
</dbReference>
<evidence type="ECO:0000256" key="2">
    <source>
        <dbReference type="ARBA" id="ARBA00004782"/>
    </source>
</evidence>
<evidence type="ECO:0000256" key="11">
    <source>
        <dbReference type="ARBA" id="ARBA00023232"/>
    </source>
</evidence>
<feature type="binding site" evidence="14">
    <location>
        <position position="126"/>
    </location>
    <ligand>
        <name>Ca(2+)</name>
        <dbReference type="ChEBI" id="CHEBI:29108"/>
    </ligand>
</feature>
<feature type="domain" description="Fumarylacetoacetase-like C-terminal" evidence="16">
    <location>
        <begin position="147"/>
        <end position="242"/>
    </location>
</feature>
<dbReference type="Gene3D" id="2.30.30.230">
    <property type="entry name" value="Fumarylacetoacetase, N-terminal domain"/>
    <property type="match status" value="1"/>
</dbReference>
<dbReference type="GO" id="GO:0006559">
    <property type="term" value="P:L-phenylalanine catabolic process"/>
    <property type="evidence" value="ECO:0007669"/>
    <property type="project" value="UniProtKB-UniRule"/>
</dbReference>
<keyword evidence="8 14" id="KW-0106">Calcium</keyword>
<dbReference type="EMBL" id="JAODUP010000068">
    <property type="protein sequence ID" value="KAK2164143.1"/>
    <property type="molecule type" value="Genomic_DNA"/>
</dbReference>
<dbReference type="InterPro" id="IPR036462">
    <property type="entry name" value="Fumarylacetoacetase_N_sf"/>
</dbReference>
<dbReference type="PANTHER" id="PTHR43069:SF2">
    <property type="entry name" value="FUMARYLACETOACETASE"/>
    <property type="match status" value="1"/>
</dbReference>
<evidence type="ECO:0000259" key="16">
    <source>
        <dbReference type="Pfam" id="PF01557"/>
    </source>
</evidence>
<dbReference type="Pfam" id="PF01557">
    <property type="entry name" value="FAA_hydrolase"/>
    <property type="match status" value="1"/>
</dbReference>
<dbReference type="InterPro" id="IPR011234">
    <property type="entry name" value="Fumarylacetoacetase-like_C"/>
</dbReference>
<evidence type="ECO:0000256" key="7">
    <source>
        <dbReference type="ARBA" id="ARBA00022801"/>
    </source>
</evidence>
<dbReference type="InterPro" id="IPR036663">
    <property type="entry name" value="Fumarylacetoacetase_C_sf"/>
</dbReference>
<dbReference type="AlphaFoldDB" id="A0AAD9K4V4"/>
<feature type="active site" description="Proton acceptor" evidence="12">
    <location>
        <position position="133"/>
    </location>
</feature>
<comment type="pathway">
    <text evidence="2 15">Amino-acid degradation; L-phenylalanine degradation; acetoacetate and fumarate from L-phenylalanine: step 6/6.</text>
</comment>
<evidence type="ECO:0000256" key="1">
    <source>
        <dbReference type="ARBA" id="ARBA00000353"/>
    </source>
</evidence>
<feature type="binding site" evidence="14">
    <location>
        <position position="199"/>
    </location>
    <ligand>
        <name>Ca(2+)</name>
        <dbReference type="ChEBI" id="CHEBI:29108"/>
    </ligand>
</feature>
<proteinExistence type="inferred from homology"/>
<keyword evidence="11 15" id="KW-0585">Phenylalanine catabolism</keyword>
<sequence length="315" mass="34909">MSFIDIKSDCDFSIQNLPYGVFSTDDNPEHRIGVAIGDKILDLSVIKHLFNGPVLNGSQEVFNKPVLNDFMALGYPAWKEARARLQELLGVNCDELKGNAELMSRALIPMASAKMHLPAKIGDYTDFFSSIYHATNAGRMFFNKESPLPPNWKHIPVGYHGRASSVVVSGTSIRRPTGQTKPDDKQPPVFGPCKMLDFELEMAFFTGPANEMGEPIPIDKAHEHIFGMVLMNDWSVEELDEPQTISRSNYKVESSYGSMIELSWKGTKTIKLSNGVTRSLLQDGDEVIMTGYCEGQGFRVGFGECTGKVLPAKSF</sequence>
<evidence type="ECO:0000313" key="18">
    <source>
        <dbReference type="EMBL" id="KAK2164143.1"/>
    </source>
</evidence>
<feature type="binding site" evidence="13">
    <location>
        <position position="128"/>
    </location>
    <ligand>
        <name>substrate</name>
    </ligand>
</feature>
<reference evidence="18" key="1">
    <citation type="journal article" date="2023" name="Mol. Biol. Evol.">
        <title>Third-Generation Sequencing Reveals the Adaptive Role of the Epigenome in Three Deep-Sea Polychaetes.</title>
        <authorList>
            <person name="Perez M."/>
            <person name="Aroh O."/>
            <person name="Sun Y."/>
            <person name="Lan Y."/>
            <person name="Juniper S.K."/>
            <person name="Young C.R."/>
            <person name="Angers B."/>
            <person name="Qian P.Y."/>
        </authorList>
    </citation>
    <scope>NUCLEOTIDE SEQUENCE</scope>
    <source>
        <strain evidence="18">P08H-3</strain>
    </source>
</reference>
<keyword evidence="7 15" id="KW-0378">Hydrolase</keyword>
<evidence type="ECO:0000256" key="5">
    <source>
        <dbReference type="ARBA" id="ARBA00014741"/>
    </source>
</evidence>
<feature type="domain" description="Fumarylacetoacetase N-terminal" evidence="17">
    <location>
        <begin position="15"/>
        <end position="118"/>
    </location>
</feature>
<evidence type="ECO:0000259" key="17">
    <source>
        <dbReference type="Pfam" id="PF09298"/>
    </source>
</evidence>
<dbReference type="GO" id="GO:0046872">
    <property type="term" value="F:metal ion binding"/>
    <property type="evidence" value="ECO:0007669"/>
    <property type="project" value="UniProtKB-UniRule"/>
</dbReference>
<evidence type="ECO:0000256" key="8">
    <source>
        <dbReference type="ARBA" id="ARBA00022837"/>
    </source>
</evidence>
<evidence type="ECO:0000256" key="9">
    <source>
        <dbReference type="ARBA" id="ARBA00022842"/>
    </source>
</evidence>
<name>A0AAD9K4V4_9ANNE</name>
<comment type="cofactor">
    <cofactor evidence="15">
        <name>Mg(2+)</name>
        <dbReference type="ChEBI" id="CHEBI:18420"/>
    </cofactor>
    <cofactor evidence="15">
        <name>Ca(2+)</name>
        <dbReference type="ChEBI" id="CHEBI:29108"/>
    </cofactor>
</comment>
<dbReference type="PANTHER" id="PTHR43069">
    <property type="entry name" value="FUMARYLACETOACETASE"/>
    <property type="match status" value="1"/>
</dbReference>
<evidence type="ECO:0000256" key="13">
    <source>
        <dbReference type="PIRSR" id="PIRSR605959-2"/>
    </source>
</evidence>
<dbReference type="Proteomes" id="UP001208570">
    <property type="component" value="Unassembled WGS sequence"/>
</dbReference>
<evidence type="ECO:0000256" key="12">
    <source>
        <dbReference type="PIRSR" id="PIRSR605959-1"/>
    </source>
</evidence>
<dbReference type="SUPFAM" id="SSF56529">
    <property type="entry name" value="FAH"/>
    <property type="match status" value="1"/>
</dbReference>
<dbReference type="GO" id="GO:1902000">
    <property type="term" value="P:homogentisate catabolic process"/>
    <property type="evidence" value="ECO:0007669"/>
    <property type="project" value="TreeGrafter"/>
</dbReference>
<protein>
    <recommendedName>
        <fullName evidence="5 15">Fumarylacetoacetase</fullName>
        <ecNumber evidence="4 15">3.7.1.2</ecNumber>
    </recommendedName>
    <alternativeName>
        <fullName evidence="15">Fumarylacetoacetate hydrolase</fullName>
    </alternativeName>
</protein>
<comment type="similarity">
    <text evidence="3 15">Belongs to the FAH family.</text>
</comment>
<dbReference type="GO" id="GO:0004334">
    <property type="term" value="F:fumarylacetoacetase activity"/>
    <property type="evidence" value="ECO:0007669"/>
    <property type="project" value="UniProtKB-UniRule"/>
</dbReference>